<dbReference type="STRING" id="1798664.A3C93_04490"/>
<gene>
    <name evidence="1" type="ORF">A3C93_04490</name>
</gene>
<protein>
    <recommendedName>
        <fullName evidence="3">Transposase IS30-like HTH domain-containing protein</fullName>
    </recommendedName>
</protein>
<evidence type="ECO:0000313" key="2">
    <source>
        <dbReference type="Proteomes" id="UP000178636"/>
    </source>
</evidence>
<dbReference type="AlphaFoldDB" id="A0A1G2DDB9"/>
<proteinExistence type="predicted"/>
<reference evidence="1 2" key="1">
    <citation type="journal article" date="2016" name="Nat. Commun.">
        <title>Thousands of microbial genomes shed light on interconnected biogeochemical processes in an aquifer system.</title>
        <authorList>
            <person name="Anantharaman K."/>
            <person name="Brown C.T."/>
            <person name="Hug L.A."/>
            <person name="Sharon I."/>
            <person name="Castelle C.J."/>
            <person name="Probst A.J."/>
            <person name="Thomas B.C."/>
            <person name="Singh A."/>
            <person name="Wilkins M.J."/>
            <person name="Karaoz U."/>
            <person name="Brodie E.L."/>
            <person name="Williams K.H."/>
            <person name="Hubbard S.S."/>
            <person name="Banfield J.F."/>
        </authorList>
    </citation>
    <scope>NUCLEOTIDE SEQUENCE [LARGE SCALE GENOMIC DNA]</scope>
</reference>
<sequence length="207" mass="24107">MAKRLSQTEVRRIIDLRKIGHSLNEIRRLTGHSNSTVLRYIAEIVVLPEYRKQLREKQGGSILKAKRNWKNAQHEASILITRPSRKDRLLVLASLYWGEGTKSELNLLNTDPSLIKVYVRCLKELGIDKSDLRVSIRTYEDLDRDTVITHWARVVGIPKKKILNVDVLKGRKKGKLKYGMCRVRVTKGARHFKLIMSLIEEIRRKFQ</sequence>
<name>A0A1G2DDB9_9BACT</name>
<evidence type="ECO:0000313" key="1">
    <source>
        <dbReference type="EMBL" id="OGZ11637.1"/>
    </source>
</evidence>
<dbReference type="EMBL" id="MHLO01000031">
    <property type="protein sequence ID" value="OGZ11637.1"/>
    <property type="molecule type" value="Genomic_DNA"/>
</dbReference>
<comment type="caution">
    <text evidence="1">The sequence shown here is derived from an EMBL/GenBank/DDBJ whole genome shotgun (WGS) entry which is preliminary data.</text>
</comment>
<evidence type="ECO:0008006" key="3">
    <source>
        <dbReference type="Google" id="ProtNLM"/>
    </source>
</evidence>
<dbReference type="Proteomes" id="UP000178636">
    <property type="component" value="Unassembled WGS sequence"/>
</dbReference>
<organism evidence="1 2">
    <name type="scientific">Candidatus Lloydbacteria bacterium RIFCSPHIGHO2_02_FULL_54_17</name>
    <dbReference type="NCBI Taxonomy" id="1798664"/>
    <lineage>
        <taxon>Bacteria</taxon>
        <taxon>Candidatus Lloydiibacteriota</taxon>
    </lineage>
</organism>
<accession>A0A1G2DDB9</accession>